<reference evidence="2 3" key="1">
    <citation type="submission" date="2018-08" db="EMBL/GenBank/DDBJ databases">
        <title>Genomic Encyclopedia of Type Strains, Phase IV (KMG-IV): sequencing the most valuable type-strain genomes for metagenomic binning, comparative biology and taxonomic classification.</title>
        <authorList>
            <person name="Goeker M."/>
        </authorList>
    </citation>
    <scope>NUCLEOTIDE SEQUENCE [LARGE SCALE GENOMIC DNA]</scope>
    <source>
        <strain evidence="2 3">BW863</strain>
    </source>
</reference>
<dbReference type="AlphaFoldDB" id="A0A3D9Z146"/>
<dbReference type="OrthoDB" id="7569455at2"/>
<dbReference type="Proteomes" id="UP000256900">
    <property type="component" value="Unassembled WGS sequence"/>
</dbReference>
<dbReference type="Gene3D" id="2.60.300.12">
    <property type="entry name" value="HesB-like domain"/>
    <property type="match status" value="1"/>
</dbReference>
<evidence type="ECO:0000313" key="3">
    <source>
        <dbReference type="Proteomes" id="UP000256900"/>
    </source>
</evidence>
<proteinExistence type="predicted"/>
<keyword evidence="3" id="KW-1185">Reference proteome</keyword>
<organism evidence="2 3">
    <name type="scientific">Methylovirgula ligni</name>
    <dbReference type="NCBI Taxonomy" id="569860"/>
    <lineage>
        <taxon>Bacteria</taxon>
        <taxon>Pseudomonadati</taxon>
        <taxon>Pseudomonadota</taxon>
        <taxon>Alphaproteobacteria</taxon>
        <taxon>Hyphomicrobiales</taxon>
        <taxon>Beijerinckiaceae</taxon>
        <taxon>Methylovirgula</taxon>
    </lineage>
</organism>
<sequence length="103" mass="10771">MSFEITPAAEKFIRLTLRIDGGPGAGFRLAVAPGGCSGLSSDISVAAQPAAAESITEYKGIKLFMTAESRILLHGVTIDFIDSPSQTGLVFRQPPGTNTCSKN</sequence>
<dbReference type="RefSeq" id="WP_115834746.1">
    <property type="nucleotide sequence ID" value="NZ_CP025086.1"/>
</dbReference>
<dbReference type="Pfam" id="PF01521">
    <property type="entry name" value="Fe-S_biosyn"/>
    <property type="match status" value="1"/>
</dbReference>
<comment type="caution">
    <text evidence="2">The sequence shown here is derived from an EMBL/GenBank/DDBJ whole genome shotgun (WGS) entry which is preliminary data.</text>
</comment>
<gene>
    <name evidence="2" type="ORF">DES32_0114</name>
</gene>
<protein>
    <submittedName>
        <fullName evidence="2">Iron-sulfur cluster assembly accessory protein</fullName>
    </submittedName>
</protein>
<evidence type="ECO:0000259" key="1">
    <source>
        <dbReference type="Pfam" id="PF01521"/>
    </source>
</evidence>
<name>A0A3D9Z146_9HYPH</name>
<feature type="domain" description="Core" evidence="1">
    <location>
        <begin position="1"/>
        <end position="100"/>
    </location>
</feature>
<dbReference type="InterPro" id="IPR035903">
    <property type="entry name" value="HesB-like_dom_sf"/>
</dbReference>
<dbReference type="SUPFAM" id="SSF89360">
    <property type="entry name" value="HesB-like domain"/>
    <property type="match status" value="1"/>
</dbReference>
<dbReference type="InterPro" id="IPR000361">
    <property type="entry name" value="ATAP_core_dom"/>
</dbReference>
<accession>A0A3D9Z146</accession>
<dbReference type="EMBL" id="QUMO01000001">
    <property type="protein sequence ID" value="REF88903.1"/>
    <property type="molecule type" value="Genomic_DNA"/>
</dbReference>
<evidence type="ECO:0000313" key="2">
    <source>
        <dbReference type="EMBL" id="REF88903.1"/>
    </source>
</evidence>